<accession>A0A4R7V0X1</accession>
<evidence type="ECO:0000256" key="4">
    <source>
        <dbReference type="ARBA" id="ARBA00022989"/>
    </source>
</evidence>
<keyword evidence="8" id="KW-1185">Reference proteome</keyword>
<feature type="transmembrane region" description="Helical" evidence="6">
    <location>
        <begin position="336"/>
        <end position="354"/>
    </location>
</feature>
<dbReference type="Pfam" id="PF02653">
    <property type="entry name" value="BPD_transp_2"/>
    <property type="match status" value="1"/>
</dbReference>
<evidence type="ECO:0000256" key="6">
    <source>
        <dbReference type="SAM" id="Phobius"/>
    </source>
</evidence>
<feature type="transmembrane region" description="Helical" evidence="6">
    <location>
        <begin position="24"/>
        <end position="47"/>
    </location>
</feature>
<keyword evidence="5 6" id="KW-0472">Membrane</keyword>
<comment type="subcellular location">
    <subcellularLocation>
        <location evidence="1">Cell membrane</location>
        <topology evidence="1">Multi-pass membrane protein</topology>
    </subcellularLocation>
</comment>
<sequence>MSMIDVQPAASGMTMTPPPRKRRIPGWAVFTIGTVAVVLVLAMTSYLTGQPALTSSSTMQNTVTLGLPILLCGLGGIWSERSGMINIGLEGMMILGTWGAAFGGYHWGPWMAVVSGMICGALGGALHALATVTFGVNHIVSGVAINLLGAGVTKYLSTLIFQPISDNPRDSPPIEQFDTFSAPGLSDWLGDLEKDQRVIISDVAGLLRGLVTRVSPMLIIAILLVVATYLVLWRTRFGLRLRSCGENPVAAESLGVNVYFHKYMAVIASGALAGIAGAALVLGSSPSIYQEGQTANRGFIGLAAMIFGNWRPGGTLAGAGLFGYADGLRLSATPEAVHALLYSAVIVVGLLVIWQLYRRKWTSAMFAAIGAIAVYALYYFTDELPQEFLPYTPHIITLVVLALAAQRLRPPAADGMPYRRGEGD</sequence>
<evidence type="ECO:0000313" key="8">
    <source>
        <dbReference type="Proteomes" id="UP000294927"/>
    </source>
</evidence>
<dbReference type="AlphaFoldDB" id="A0A4R7V0X1"/>
<keyword evidence="3 6" id="KW-0812">Transmembrane</keyword>
<dbReference type="GO" id="GO:0005886">
    <property type="term" value="C:plasma membrane"/>
    <property type="evidence" value="ECO:0007669"/>
    <property type="project" value="UniProtKB-SubCell"/>
</dbReference>
<feature type="transmembrane region" description="Helical" evidence="6">
    <location>
        <begin position="59"/>
        <end position="78"/>
    </location>
</feature>
<name>A0A4R7V0X1_9PSEU</name>
<dbReference type="CDD" id="cd06580">
    <property type="entry name" value="TM_PBP1_transp_TpRbsC_like"/>
    <property type="match status" value="1"/>
</dbReference>
<evidence type="ECO:0000256" key="1">
    <source>
        <dbReference type="ARBA" id="ARBA00004651"/>
    </source>
</evidence>
<feature type="transmembrane region" description="Helical" evidence="6">
    <location>
        <begin position="85"/>
        <end position="107"/>
    </location>
</feature>
<feature type="transmembrane region" description="Helical" evidence="6">
    <location>
        <begin position="214"/>
        <end position="233"/>
    </location>
</feature>
<proteinExistence type="predicted"/>
<dbReference type="RefSeq" id="WP_133907817.1">
    <property type="nucleotide sequence ID" value="NZ_SOCP01000020.1"/>
</dbReference>
<comment type="caution">
    <text evidence="7">The sequence shown here is derived from an EMBL/GenBank/DDBJ whole genome shotgun (WGS) entry which is preliminary data.</text>
</comment>
<evidence type="ECO:0000256" key="2">
    <source>
        <dbReference type="ARBA" id="ARBA00022475"/>
    </source>
</evidence>
<dbReference type="GO" id="GO:0022857">
    <property type="term" value="F:transmembrane transporter activity"/>
    <property type="evidence" value="ECO:0007669"/>
    <property type="project" value="InterPro"/>
</dbReference>
<dbReference type="Proteomes" id="UP000294927">
    <property type="component" value="Unassembled WGS sequence"/>
</dbReference>
<evidence type="ECO:0000256" key="5">
    <source>
        <dbReference type="ARBA" id="ARBA00023136"/>
    </source>
</evidence>
<keyword evidence="4 6" id="KW-1133">Transmembrane helix</keyword>
<protein>
    <submittedName>
        <fullName evidence="7">Nucleoside ABC transporter membrane protein</fullName>
    </submittedName>
</protein>
<feature type="transmembrane region" description="Helical" evidence="6">
    <location>
        <begin position="263"/>
        <end position="282"/>
    </location>
</feature>
<feature type="transmembrane region" description="Helical" evidence="6">
    <location>
        <begin position="361"/>
        <end position="379"/>
    </location>
</feature>
<evidence type="ECO:0000313" key="7">
    <source>
        <dbReference type="EMBL" id="TDV41465.1"/>
    </source>
</evidence>
<reference evidence="7 8" key="1">
    <citation type="submission" date="2019-03" db="EMBL/GenBank/DDBJ databases">
        <title>Genomic Encyclopedia of Archaeal and Bacterial Type Strains, Phase II (KMG-II): from individual species to whole genera.</title>
        <authorList>
            <person name="Goeker M."/>
        </authorList>
    </citation>
    <scope>NUCLEOTIDE SEQUENCE [LARGE SCALE GENOMIC DNA]</scope>
    <source>
        <strain evidence="7 8">DSM 45499</strain>
    </source>
</reference>
<dbReference type="EMBL" id="SOCP01000020">
    <property type="protein sequence ID" value="TDV41465.1"/>
    <property type="molecule type" value="Genomic_DNA"/>
</dbReference>
<dbReference type="PANTHER" id="PTHR43370">
    <property type="entry name" value="SUGAR ABC TRANSPORTER INTEGRAL MEMBRANE PROTEIN-RELATED"/>
    <property type="match status" value="1"/>
</dbReference>
<dbReference type="OrthoDB" id="9792579at2"/>
<gene>
    <name evidence="7" type="ORF">CLV71_120155</name>
</gene>
<dbReference type="PANTHER" id="PTHR43370:SF1">
    <property type="entry name" value="GUANOSINE ABC TRANSPORTER PERMEASE PROTEIN NUPQ"/>
    <property type="match status" value="1"/>
</dbReference>
<organism evidence="7 8">
    <name type="scientific">Actinophytocola oryzae</name>
    <dbReference type="NCBI Taxonomy" id="502181"/>
    <lineage>
        <taxon>Bacteria</taxon>
        <taxon>Bacillati</taxon>
        <taxon>Actinomycetota</taxon>
        <taxon>Actinomycetes</taxon>
        <taxon>Pseudonocardiales</taxon>
        <taxon>Pseudonocardiaceae</taxon>
    </lineage>
</organism>
<dbReference type="InterPro" id="IPR001851">
    <property type="entry name" value="ABC_transp_permease"/>
</dbReference>
<keyword evidence="2" id="KW-1003">Cell membrane</keyword>
<evidence type="ECO:0000256" key="3">
    <source>
        <dbReference type="ARBA" id="ARBA00022692"/>
    </source>
</evidence>